<dbReference type="PANTHER" id="PTHR35604:SF2">
    <property type="entry name" value="TRANSPOSASE INSH FOR INSERTION SEQUENCE ELEMENT IS5A-RELATED"/>
    <property type="match status" value="1"/>
</dbReference>
<feature type="region of interest" description="Disordered" evidence="1">
    <location>
        <begin position="260"/>
        <end position="371"/>
    </location>
</feature>
<dbReference type="Pfam" id="PF05598">
    <property type="entry name" value="DUF772"/>
    <property type="match status" value="1"/>
</dbReference>
<feature type="compositionally biased region" description="Pro residues" evidence="1">
    <location>
        <begin position="321"/>
        <end position="333"/>
    </location>
</feature>
<proteinExistence type="predicted"/>
<feature type="compositionally biased region" description="Low complexity" evidence="1">
    <location>
        <begin position="268"/>
        <end position="279"/>
    </location>
</feature>
<dbReference type="PANTHER" id="PTHR35604">
    <property type="entry name" value="TRANSPOSASE INSH FOR INSERTION SEQUENCE ELEMENT IS5A-RELATED"/>
    <property type="match status" value="1"/>
</dbReference>
<dbReference type="Proteomes" id="UP000292452">
    <property type="component" value="Unassembled WGS sequence"/>
</dbReference>
<dbReference type="EMBL" id="SIXH01000085">
    <property type="protein sequence ID" value="TBO59347.1"/>
    <property type="molecule type" value="Genomic_DNA"/>
</dbReference>
<evidence type="ECO:0000313" key="3">
    <source>
        <dbReference type="EMBL" id="TBO59347.1"/>
    </source>
</evidence>
<evidence type="ECO:0000259" key="2">
    <source>
        <dbReference type="Pfam" id="PF05598"/>
    </source>
</evidence>
<evidence type="ECO:0000313" key="4">
    <source>
        <dbReference type="Proteomes" id="UP000292452"/>
    </source>
</evidence>
<organism evidence="3 4">
    <name type="scientific">Streptomyces kasugaensis</name>
    <dbReference type="NCBI Taxonomy" id="1946"/>
    <lineage>
        <taxon>Bacteria</taxon>
        <taxon>Bacillati</taxon>
        <taxon>Actinomycetota</taxon>
        <taxon>Actinomycetes</taxon>
        <taxon>Kitasatosporales</taxon>
        <taxon>Streptomycetaceae</taxon>
        <taxon>Streptomyces</taxon>
    </lineage>
</organism>
<feature type="compositionally biased region" description="Low complexity" evidence="1">
    <location>
        <begin position="303"/>
        <end position="318"/>
    </location>
</feature>
<keyword evidence="4" id="KW-1185">Reference proteome</keyword>
<reference evidence="3 4" key="1">
    <citation type="submission" date="2019-02" db="EMBL/GenBank/DDBJ databases">
        <title>Draft Genome Sequence of Streptomyces sp. AM-2504, identified by 16S rRNA comparative analysis as a Streptomyces Kasugaensis strain.</title>
        <authorList>
            <person name="Napolioni V."/>
            <person name="Giuliodori A.M."/>
            <person name="Spurio R."/>
            <person name="Fabbretti A."/>
        </authorList>
    </citation>
    <scope>NUCLEOTIDE SEQUENCE [LARGE SCALE GENOMIC DNA]</scope>
    <source>
        <strain evidence="3 4">AM-2504</strain>
    </source>
</reference>
<feature type="compositionally biased region" description="Polar residues" evidence="1">
    <location>
        <begin position="356"/>
        <end position="366"/>
    </location>
</feature>
<sequence length="384" mass="42306">MPLHPHCGEQVPSLTAQIARASNPGGTTAMWVRDRLDGLWRDEDFADWYPRDGRPGLLPAQVATVCVLQFLLGLSDRQAAEAVRCRIDFKYALCLELDDPGFHHSVPADFRERLAQDDRADRLLDLALARLEEAGLVRERTAQRTDSTHVLVAVRDLTRLELVTEAVRAALEEVARTASHLLTGLVDEDWGRRYGRPVRLGKNPTRPTTRILAAGDDAWRLLERLRRHGPGHRPGPQAEALQQIGVQNYHRDAAGRLRWRTADDGGLPLSSRPSTGSSPKPRPRSPCPPPTRPRDANGPGCASPLTSRRPATPTRSTPGAFPSPSPLTRPKPAWPTSRSREHATTWTRSARHGSPGTRTIPRSQIPPSVPGAGTLVRRCLLGVR</sequence>
<accession>A0A4Q9HW02</accession>
<feature type="domain" description="Transposase InsH N-terminal" evidence="2">
    <location>
        <begin position="42"/>
        <end position="113"/>
    </location>
</feature>
<comment type="caution">
    <text evidence="3">The sequence shown here is derived from an EMBL/GenBank/DDBJ whole genome shotgun (WGS) entry which is preliminary data.</text>
</comment>
<evidence type="ECO:0000256" key="1">
    <source>
        <dbReference type="SAM" id="MobiDB-lite"/>
    </source>
</evidence>
<dbReference type="AlphaFoldDB" id="A0A4Q9HW02"/>
<protein>
    <recommendedName>
        <fullName evidence="2">Transposase InsH N-terminal domain-containing protein</fullName>
    </recommendedName>
</protein>
<gene>
    <name evidence="3" type="ORF">EYS09_12585</name>
</gene>
<dbReference type="InterPro" id="IPR008490">
    <property type="entry name" value="Transposase_InsH_N"/>
</dbReference>
<name>A0A4Q9HW02_STRKA</name>